<dbReference type="VEuPathDB" id="FungiDB:AeMF1_001877"/>
<evidence type="ECO:0000313" key="2">
    <source>
        <dbReference type="EMBL" id="KAF0725803.1"/>
    </source>
</evidence>
<gene>
    <name evidence="2" type="ORF">Ae201684_015768</name>
</gene>
<dbReference type="CDD" id="cd04301">
    <property type="entry name" value="NAT_SF"/>
    <property type="match status" value="1"/>
</dbReference>
<dbReference type="Gene3D" id="3.40.630.30">
    <property type="match status" value="1"/>
</dbReference>
<dbReference type="InterPro" id="IPR016181">
    <property type="entry name" value="Acyl_CoA_acyltransferase"/>
</dbReference>
<comment type="caution">
    <text evidence="2">The sequence shown here is derived from an EMBL/GenBank/DDBJ whole genome shotgun (WGS) entry which is preliminary data.</text>
</comment>
<dbReference type="AlphaFoldDB" id="A0A6G0WEL3"/>
<evidence type="ECO:0000259" key="1">
    <source>
        <dbReference type="PROSITE" id="PS51186"/>
    </source>
</evidence>
<reference evidence="2 3" key="1">
    <citation type="submission" date="2019-07" db="EMBL/GenBank/DDBJ databases">
        <title>Genomics analysis of Aphanomyces spp. identifies a new class of oomycete effector associated with host adaptation.</title>
        <authorList>
            <person name="Gaulin E."/>
        </authorList>
    </citation>
    <scope>NUCLEOTIDE SEQUENCE [LARGE SCALE GENOMIC DNA]</scope>
    <source>
        <strain evidence="2 3">ATCC 201684</strain>
    </source>
</reference>
<dbReference type="Proteomes" id="UP000481153">
    <property type="component" value="Unassembled WGS sequence"/>
</dbReference>
<keyword evidence="3" id="KW-1185">Reference proteome</keyword>
<proteinExistence type="predicted"/>
<feature type="domain" description="N-acetyltransferase" evidence="1">
    <location>
        <begin position="23"/>
        <end position="171"/>
    </location>
</feature>
<evidence type="ECO:0000313" key="3">
    <source>
        <dbReference type="Proteomes" id="UP000481153"/>
    </source>
</evidence>
<dbReference type="GO" id="GO:0016747">
    <property type="term" value="F:acyltransferase activity, transferring groups other than amino-acyl groups"/>
    <property type="evidence" value="ECO:0007669"/>
    <property type="project" value="InterPro"/>
</dbReference>
<dbReference type="InterPro" id="IPR000182">
    <property type="entry name" value="GNAT_dom"/>
</dbReference>
<accession>A0A6G0WEL3</accession>
<dbReference type="Pfam" id="PF13508">
    <property type="entry name" value="Acetyltransf_7"/>
    <property type="match status" value="1"/>
</dbReference>
<sequence>MLPNIHRISRILLRVWFSTSSHPVFRVATRADVDAIADLTNTTFQNAKLMKGARTSSSQVARLVDNLDGAVIVAETNNQIIGCIYVEKPDKLYSLTVNEEWQNQDIGSHLVRTAAVYAKHTLGMTKFQGPVPTSRPDLFEFYARLGSVRTGIVMDHPEGGGLKVEIVMKEL</sequence>
<dbReference type="PROSITE" id="PS51186">
    <property type="entry name" value="GNAT"/>
    <property type="match status" value="1"/>
</dbReference>
<protein>
    <recommendedName>
        <fullName evidence="1">N-acetyltransferase domain-containing protein</fullName>
    </recommendedName>
</protein>
<name>A0A6G0WEL3_9STRA</name>
<organism evidence="2 3">
    <name type="scientific">Aphanomyces euteiches</name>
    <dbReference type="NCBI Taxonomy" id="100861"/>
    <lineage>
        <taxon>Eukaryota</taxon>
        <taxon>Sar</taxon>
        <taxon>Stramenopiles</taxon>
        <taxon>Oomycota</taxon>
        <taxon>Saprolegniomycetes</taxon>
        <taxon>Saprolegniales</taxon>
        <taxon>Verrucalvaceae</taxon>
        <taxon>Aphanomyces</taxon>
    </lineage>
</organism>
<dbReference type="SUPFAM" id="SSF55729">
    <property type="entry name" value="Acyl-CoA N-acyltransferases (Nat)"/>
    <property type="match status" value="1"/>
</dbReference>
<dbReference type="EMBL" id="VJMJ01000232">
    <property type="protein sequence ID" value="KAF0725803.1"/>
    <property type="molecule type" value="Genomic_DNA"/>
</dbReference>